<organism evidence="3 4">
    <name type="scientific">Streptomyces pseudovenezuelae</name>
    <dbReference type="NCBI Taxonomy" id="67350"/>
    <lineage>
        <taxon>Bacteria</taxon>
        <taxon>Bacillati</taxon>
        <taxon>Actinomycetota</taxon>
        <taxon>Actinomycetes</taxon>
        <taxon>Kitasatosporales</taxon>
        <taxon>Streptomycetaceae</taxon>
        <taxon>Streptomyces</taxon>
        <taxon>Streptomyces aurantiacus group</taxon>
    </lineage>
</organism>
<gene>
    <name evidence="3" type="ORF">M2283_009117</name>
</gene>
<dbReference type="PANTHER" id="PTHR33055:SF15">
    <property type="entry name" value="TRANSPOSASE-RELATED"/>
    <property type="match status" value="1"/>
</dbReference>
<sequence>MRTPSPSGRRSRRQDIRTFATTTNTLLELRDWLVAEQVTLVVMEATGDYWRGAFYLLEDCLNVILVNAAHAKGLPGRKTDVADAAWLCQLGECGLLKASFVPPEPIRRLRDLTRYRSTLAAELGREAQRLEKELEDAGIKLSTVATDILGVSGRAMLTALIDGERDVHALAQMAKARMRPKIPALVEALTGNFGEHHAFLCRLHLERIDQLKAAIAELSARIEEEMRPFSQQLELLETIPGVGRATAEVIIAETGADMSRFRTAGHLASWAGVCPGHHESAGKHKSGRRRHGNRWLNGALGTAAMAASRTRATTYLGARYHRLVPRLGKKKALVAIEHSILTALTAVWHMLTDGVSYHDLGGDYFTRLDPERAMRRLSRQANALGFTVRFDPIEA</sequence>
<reference evidence="3 4" key="1">
    <citation type="submission" date="2023-04" db="EMBL/GenBank/DDBJ databases">
        <title>Forest soil microbial communities from Buena Vista Peninsula, Colon Province, Panama.</title>
        <authorList>
            <person name="Bouskill N."/>
        </authorList>
    </citation>
    <scope>NUCLEOTIDE SEQUENCE [LARGE SCALE GENOMIC DNA]</scope>
    <source>
        <strain evidence="3 4">GGS1</strain>
    </source>
</reference>
<dbReference type="InterPro" id="IPR047650">
    <property type="entry name" value="Transpos_IS110"/>
</dbReference>
<evidence type="ECO:0000259" key="2">
    <source>
        <dbReference type="Pfam" id="PF02371"/>
    </source>
</evidence>
<accession>A0ABT6M117</accession>
<feature type="domain" description="Transposase IS116/IS110/IS902 C-terminal" evidence="2">
    <location>
        <begin position="234"/>
        <end position="312"/>
    </location>
</feature>
<feature type="domain" description="Transposase IS110-like N-terminal" evidence="1">
    <location>
        <begin position="17"/>
        <end position="135"/>
    </location>
</feature>
<comment type="caution">
    <text evidence="3">The sequence shown here is derived from an EMBL/GenBank/DDBJ whole genome shotgun (WGS) entry which is preliminary data.</text>
</comment>
<dbReference type="EMBL" id="JARXVH010000026">
    <property type="protein sequence ID" value="MDH6221770.1"/>
    <property type="molecule type" value="Genomic_DNA"/>
</dbReference>
<protein>
    <submittedName>
        <fullName evidence="3">Transposase</fullName>
    </submittedName>
</protein>
<dbReference type="Pfam" id="PF01548">
    <property type="entry name" value="DEDD_Tnp_IS110"/>
    <property type="match status" value="1"/>
</dbReference>
<dbReference type="InterPro" id="IPR002525">
    <property type="entry name" value="Transp_IS110-like_N"/>
</dbReference>
<evidence type="ECO:0000313" key="3">
    <source>
        <dbReference type="EMBL" id="MDH6221770.1"/>
    </source>
</evidence>
<dbReference type="NCBIfam" id="NF033542">
    <property type="entry name" value="transpos_IS110"/>
    <property type="match status" value="1"/>
</dbReference>
<dbReference type="InterPro" id="IPR003346">
    <property type="entry name" value="Transposase_20"/>
</dbReference>
<evidence type="ECO:0000259" key="1">
    <source>
        <dbReference type="Pfam" id="PF01548"/>
    </source>
</evidence>
<dbReference type="PANTHER" id="PTHR33055">
    <property type="entry name" value="TRANSPOSASE FOR INSERTION SEQUENCE ELEMENT IS1111A"/>
    <property type="match status" value="1"/>
</dbReference>
<proteinExistence type="predicted"/>
<keyword evidence="4" id="KW-1185">Reference proteome</keyword>
<evidence type="ECO:0000313" key="4">
    <source>
        <dbReference type="Proteomes" id="UP001160499"/>
    </source>
</evidence>
<dbReference type="Proteomes" id="UP001160499">
    <property type="component" value="Unassembled WGS sequence"/>
</dbReference>
<dbReference type="Pfam" id="PF02371">
    <property type="entry name" value="Transposase_20"/>
    <property type="match status" value="1"/>
</dbReference>
<name>A0ABT6M117_9ACTN</name>